<evidence type="ECO:0000313" key="2">
    <source>
        <dbReference type="Proteomes" id="UP001595839"/>
    </source>
</evidence>
<organism evidence="1 2">
    <name type="scientific">Streptomyces vulcanius</name>
    <dbReference type="NCBI Taxonomy" id="1441876"/>
    <lineage>
        <taxon>Bacteria</taxon>
        <taxon>Bacillati</taxon>
        <taxon>Actinomycetota</taxon>
        <taxon>Actinomycetes</taxon>
        <taxon>Kitasatosporales</taxon>
        <taxon>Streptomycetaceae</taxon>
        <taxon>Streptomyces</taxon>
    </lineage>
</organism>
<gene>
    <name evidence="1" type="ORF">ACFPIH_52570</name>
</gene>
<dbReference type="RefSeq" id="WP_381187008.1">
    <property type="nucleotide sequence ID" value="NZ_JBHSFK010000064.1"/>
</dbReference>
<evidence type="ECO:0008006" key="3">
    <source>
        <dbReference type="Google" id="ProtNLM"/>
    </source>
</evidence>
<comment type="caution">
    <text evidence="1">The sequence shown here is derived from an EMBL/GenBank/DDBJ whole genome shotgun (WGS) entry which is preliminary data.</text>
</comment>
<name>A0ABV9BDA2_9ACTN</name>
<proteinExistence type="predicted"/>
<accession>A0ABV9BDA2</accession>
<reference evidence="2" key="1">
    <citation type="journal article" date="2019" name="Int. J. Syst. Evol. Microbiol.">
        <title>The Global Catalogue of Microorganisms (GCM) 10K type strain sequencing project: providing services to taxonomists for standard genome sequencing and annotation.</title>
        <authorList>
            <consortium name="The Broad Institute Genomics Platform"/>
            <consortium name="The Broad Institute Genome Sequencing Center for Infectious Disease"/>
            <person name="Wu L."/>
            <person name="Ma J."/>
        </authorList>
    </citation>
    <scope>NUCLEOTIDE SEQUENCE [LARGE SCALE GENOMIC DNA]</scope>
    <source>
        <strain evidence="2">CGMCC 4.7177</strain>
    </source>
</reference>
<sequence length="183" mass="19925">MKSHRSTSRNSSTVSAAALTTLVFLVTGCSDDGEKREYTVPDTLCGTAVDSEALAPFLPGGNKITVRDRSYSGSRGCEVIVDDKLIVTTSQMWMEENRTTSFVAARQSLDTLDKSAEDGRFVYSGNEAFGKTLDCVDTKYKQELYTVIQADGTKNRDAEAMKRLILSFTESVEESAECTAGAQ</sequence>
<dbReference type="Proteomes" id="UP001595839">
    <property type="component" value="Unassembled WGS sequence"/>
</dbReference>
<keyword evidence="2" id="KW-1185">Reference proteome</keyword>
<evidence type="ECO:0000313" key="1">
    <source>
        <dbReference type="EMBL" id="MFC4507941.1"/>
    </source>
</evidence>
<dbReference type="EMBL" id="JBHSFK010000064">
    <property type="protein sequence ID" value="MFC4507941.1"/>
    <property type="molecule type" value="Genomic_DNA"/>
</dbReference>
<dbReference type="PROSITE" id="PS51257">
    <property type="entry name" value="PROKAR_LIPOPROTEIN"/>
    <property type="match status" value="1"/>
</dbReference>
<protein>
    <recommendedName>
        <fullName evidence="3">Lipoprotein</fullName>
    </recommendedName>
</protein>